<organism evidence="7 8">
    <name type="scientific">Schleiferilactobacillus harbinensis DSM 16991</name>
    <dbReference type="NCBI Taxonomy" id="1122147"/>
    <lineage>
        <taxon>Bacteria</taxon>
        <taxon>Bacillati</taxon>
        <taxon>Bacillota</taxon>
        <taxon>Bacilli</taxon>
        <taxon>Lactobacillales</taxon>
        <taxon>Lactobacillaceae</taxon>
        <taxon>Schleiferilactobacillus</taxon>
    </lineage>
</organism>
<dbReference type="Pfam" id="PF14689">
    <property type="entry name" value="SPOB_a"/>
    <property type="match status" value="1"/>
</dbReference>
<reference evidence="7 8" key="1">
    <citation type="journal article" date="2015" name="Genome Announc.">
        <title>Expanding the biotechnology potential of lactobacilli through comparative genomics of 213 strains and associated genera.</title>
        <authorList>
            <person name="Sun Z."/>
            <person name="Harris H.M."/>
            <person name="McCann A."/>
            <person name="Guo C."/>
            <person name="Argimon S."/>
            <person name="Zhang W."/>
            <person name="Yang X."/>
            <person name="Jeffery I.B."/>
            <person name="Cooney J.C."/>
            <person name="Kagawa T.F."/>
            <person name="Liu W."/>
            <person name="Song Y."/>
            <person name="Salvetti E."/>
            <person name="Wrobel A."/>
            <person name="Rasinkangas P."/>
            <person name="Parkhill J."/>
            <person name="Rea M.C."/>
            <person name="O'Sullivan O."/>
            <person name="Ritari J."/>
            <person name="Douillard F.P."/>
            <person name="Paul Ross R."/>
            <person name="Yang R."/>
            <person name="Briner A.E."/>
            <person name="Felis G.E."/>
            <person name="de Vos W.M."/>
            <person name="Barrangou R."/>
            <person name="Klaenhammer T.R."/>
            <person name="Caufield P.W."/>
            <person name="Cui Y."/>
            <person name="Zhang H."/>
            <person name="O'Toole P.W."/>
        </authorList>
    </citation>
    <scope>NUCLEOTIDE SEQUENCE [LARGE SCALE GENOMIC DNA]</scope>
    <source>
        <strain evidence="7 8">DSM 16991</strain>
    </source>
</reference>
<keyword evidence="1" id="KW-0597">Phosphoprotein</keyword>
<dbReference type="eggNOG" id="COG3290">
    <property type="taxonomic scope" value="Bacteria"/>
</dbReference>
<dbReference type="CDD" id="cd16935">
    <property type="entry name" value="HATPase_AgrC-ComD-like"/>
    <property type="match status" value="1"/>
</dbReference>
<evidence type="ECO:0000259" key="6">
    <source>
        <dbReference type="Pfam" id="PF14689"/>
    </source>
</evidence>
<evidence type="ECO:0000256" key="1">
    <source>
        <dbReference type="ARBA" id="ARBA00022553"/>
    </source>
</evidence>
<dbReference type="InterPro" id="IPR032834">
    <property type="entry name" value="NatK-like_C"/>
</dbReference>
<dbReference type="Pfam" id="PF14501">
    <property type="entry name" value="HATPase_c_5"/>
    <property type="match status" value="1"/>
</dbReference>
<evidence type="ECO:0000256" key="3">
    <source>
        <dbReference type="ARBA" id="ARBA00022777"/>
    </source>
</evidence>
<sequence>MIGQLLWCTLFFTLGGLLWLSAHPEKKPWWSGLALIPIATLPFIIPWGGILAALLVLELYAWLGRDPLHARWPDMVLGGLLVLAALAPIWLSSPKSTAGLFTIVISACIVHIARGQTFRPLWLLLSGTGAIFAVLFFISDTPARFLLLGLWLLTVKLVTGLLTYLFQQTDMVYAQSLDGIMANYIKEVNHLYAQIRGWRHDYHDHLQSLKVYLHDGDVAQAQHYLGELETSLGDIEQIVRSGNPMLDAVLNAKLTMAKNQQIPMNVKAFVGPQPLIKAVDLVVILGNILDNALEAIEAQPATDDRFLRVYIAIMKQQLYISVTNTRPADQYINYDYASTKNDKRGLGIRRINALVEKYNGMINRQYEEGVFVTEIALPLPTISQKAAASTD</sequence>
<keyword evidence="3" id="KW-0418">Kinase</keyword>
<dbReference type="InterPro" id="IPR016120">
    <property type="entry name" value="Sig_transdc_His_kin_SpoOB"/>
</dbReference>
<dbReference type="PANTHER" id="PTHR40448">
    <property type="entry name" value="TWO-COMPONENT SENSOR HISTIDINE KINASE"/>
    <property type="match status" value="1"/>
</dbReference>
<keyword evidence="2" id="KW-0808">Transferase</keyword>
<dbReference type="SUPFAM" id="SSF55890">
    <property type="entry name" value="Sporulation response regulatory protein Spo0B"/>
    <property type="match status" value="1"/>
</dbReference>
<feature type="transmembrane region" description="Helical" evidence="4">
    <location>
        <begin position="97"/>
        <end position="114"/>
    </location>
</feature>
<feature type="transmembrane region" description="Helical" evidence="4">
    <location>
        <begin position="75"/>
        <end position="91"/>
    </location>
</feature>
<evidence type="ECO:0000313" key="7">
    <source>
        <dbReference type="EMBL" id="KRM24893.1"/>
    </source>
</evidence>
<proteinExistence type="predicted"/>
<dbReference type="RefSeq" id="WP_051225121.1">
    <property type="nucleotide sequence ID" value="NZ_AUEH01000006.1"/>
</dbReference>
<gene>
    <name evidence="7" type="ORF">FC91_GL001264</name>
</gene>
<dbReference type="SUPFAM" id="SSF55874">
    <property type="entry name" value="ATPase domain of HSP90 chaperone/DNA topoisomerase II/histidine kinase"/>
    <property type="match status" value="1"/>
</dbReference>
<dbReference type="Proteomes" id="UP000050949">
    <property type="component" value="Unassembled WGS sequence"/>
</dbReference>
<keyword evidence="4" id="KW-0812">Transmembrane</keyword>
<dbReference type="GO" id="GO:0000155">
    <property type="term" value="F:phosphorelay sensor kinase activity"/>
    <property type="evidence" value="ECO:0007669"/>
    <property type="project" value="InterPro"/>
</dbReference>
<name>A0A0R1X595_9LACO</name>
<dbReference type="EMBL" id="AZFW01000129">
    <property type="protein sequence ID" value="KRM24893.1"/>
    <property type="molecule type" value="Genomic_DNA"/>
</dbReference>
<dbReference type="PANTHER" id="PTHR40448:SF1">
    <property type="entry name" value="TWO-COMPONENT SENSOR HISTIDINE KINASE"/>
    <property type="match status" value="1"/>
</dbReference>
<dbReference type="Gene3D" id="3.30.565.10">
    <property type="entry name" value="Histidine kinase-like ATPase, C-terminal domain"/>
    <property type="match status" value="1"/>
</dbReference>
<evidence type="ECO:0000256" key="4">
    <source>
        <dbReference type="SAM" id="Phobius"/>
    </source>
</evidence>
<evidence type="ECO:0000256" key="2">
    <source>
        <dbReference type="ARBA" id="ARBA00022679"/>
    </source>
</evidence>
<dbReference type="InterPro" id="IPR036890">
    <property type="entry name" value="HATPase_C_sf"/>
</dbReference>
<comment type="caution">
    <text evidence="7">The sequence shown here is derived from an EMBL/GenBank/DDBJ whole genome shotgun (WGS) entry which is preliminary data.</text>
</comment>
<dbReference type="GO" id="GO:0042802">
    <property type="term" value="F:identical protein binding"/>
    <property type="evidence" value="ECO:0007669"/>
    <property type="project" value="TreeGrafter"/>
</dbReference>
<protein>
    <submittedName>
        <fullName evidence="7">Signal transduction protein</fullName>
    </submittedName>
</protein>
<feature type="transmembrane region" description="Helical" evidence="4">
    <location>
        <begin position="121"/>
        <end position="139"/>
    </location>
</feature>
<dbReference type="InterPro" id="IPR039506">
    <property type="entry name" value="SPOB_a"/>
</dbReference>
<evidence type="ECO:0000313" key="8">
    <source>
        <dbReference type="Proteomes" id="UP000050949"/>
    </source>
</evidence>
<feature type="transmembrane region" description="Helical" evidence="4">
    <location>
        <begin position="34"/>
        <end position="63"/>
    </location>
</feature>
<feature type="domain" description="Sensor histidine kinase NatK-like C-terminal" evidence="5">
    <location>
        <begin position="277"/>
        <end position="378"/>
    </location>
</feature>
<dbReference type="AlphaFoldDB" id="A0A0R1X595"/>
<feature type="domain" description="SpoOB alpha-helical" evidence="6">
    <location>
        <begin position="183"/>
        <end position="239"/>
    </location>
</feature>
<keyword evidence="4" id="KW-1133">Transmembrane helix</keyword>
<keyword evidence="4" id="KW-0472">Membrane</keyword>
<evidence type="ECO:0000259" key="5">
    <source>
        <dbReference type="Pfam" id="PF14501"/>
    </source>
</evidence>
<accession>A0A0R1X595</accession>
<feature type="transmembrane region" description="Helical" evidence="4">
    <location>
        <begin position="145"/>
        <end position="166"/>
    </location>
</feature>
<dbReference type="PATRIC" id="fig|1122147.4.peg.1307"/>